<protein>
    <submittedName>
        <fullName evidence="1">Uncharacterized protein</fullName>
    </submittedName>
</protein>
<sequence length="92" mass="10249">MSNNYYFKAKSFSVAFLLPVSFVKELLISFSHKHSKSSGALYSLINTMCPILAISLHHSQNLSWSKLSLYFVAPLYGGSQYIRLALGISNLS</sequence>
<reference evidence="1" key="2">
    <citation type="submission" date="2015-03" db="EMBL/GenBank/DDBJ databases">
        <authorList>
            <person name="Chow C.-E.T."/>
            <person name="Winget D.M."/>
            <person name="White R.A.III."/>
            <person name="Hallam S.J."/>
            <person name="Suttle C.A."/>
        </authorList>
    </citation>
    <scope>NUCLEOTIDE SEQUENCE</scope>
    <source>
        <strain evidence="1">Anoxic2_2</strain>
    </source>
</reference>
<accession>A0A0F7L5J3</accession>
<proteinExistence type="predicted"/>
<dbReference type="EMBL" id="KR029586">
    <property type="protein sequence ID" value="AKH46787.1"/>
    <property type="molecule type" value="Genomic_DNA"/>
</dbReference>
<reference evidence="1" key="1">
    <citation type="journal article" date="2015" name="Front. Microbiol.">
        <title>Combining genomic sequencing methods to explore viral diversity and reveal potential virus-host interactions.</title>
        <authorList>
            <person name="Chow C.E."/>
            <person name="Winget D.M."/>
            <person name="White R.A.III."/>
            <person name="Hallam S.J."/>
            <person name="Suttle C.A."/>
        </authorList>
    </citation>
    <scope>NUCLEOTIDE SEQUENCE</scope>
    <source>
        <strain evidence="1">Anoxic2_2</strain>
    </source>
</reference>
<name>A0A0F7L5J3_9VIRU</name>
<organism evidence="1">
    <name type="scientific">uncultured marine virus</name>
    <dbReference type="NCBI Taxonomy" id="186617"/>
    <lineage>
        <taxon>Viruses</taxon>
        <taxon>environmental samples</taxon>
    </lineage>
</organism>
<evidence type="ECO:0000313" key="1">
    <source>
        <dbReference type="EMBL" id="AKH46787.1"/>
    </source>
</evidence>